<dbReference type="Gene3D" id="3.40.50.300">
    <property type="entry name" value="P-loop containing nucleotide triphosphate hydrolases"/>
    <property type="match status" value="1"/>
</dbReference>
<dbReference type="KEGG" id="tpol:Mal48_08810"/>
<dbReference type="CDD" id="cd00882">
    <property type="entry name" value="Ras_like_GTPase"/>
    <property type="match status" value="1"/>
</dbReference>
<protein>
    <recommendedName>
        <fullName evidence="1">G domain-containing protein</fullName>
    </recommendedName>
</protein>
<feature type="domain" description="G" evidence="1">
    <location>
        <begin position="34"/>
        <end position="145"/>
    </location>
</feature>
<evidence type="ECO:0000313" key="2">
    <source>
        <dbReference type="EMBL" id="QDT31646.1"/>
    </source>
</evidence>
<dbReference type="InterPro" id="IPR006073">
    <property type="entry name" value="GTP-bd"/>
</dbReference>
<dbReference type="Proteomes" id="UP000315724">
    <property type="component" value="Chromosome"/>
</dbReference>
<dbReference type="EMBL" id="CP036267">
    <property type="protein sequence ID" value="QDT31646.1"/>
    <property type="molecule type" value="Genomic_DNA"/>
</dbReference>
<evidence type="ECO:0000259" key="1">
    <source>
        <dbReference type="Pfam" id="PF01926"/>
    </source>
</evidence>
<accession>A0A517QJ47</accession>
<gene>
    <name evidence="2" type="ORF">Mal48_08810</name>
</gene>
<keyword evidence="3" id="KW-1185">Reference proteome</keyword>
<organism evidence="2 3">
    <name type="scientific">Thalassoglobus polymorphus</name>
    <dbReference type="NCBI Taxonomy" id="2527994"/>
    <lineage>
        <taxon>Bacteria</taxon>
        <taxon>Pseudomonadati</taxon>
        <taxon>Planctomycetota</taxon>
        <taxon>Planctomycetia</taxon>
        <taxon>Planctomycetales</taxon>
        <taxon>Planctomycetaceae</taxon>
        <taxon>Thalassoglobus</taxon>
    </lineage>
</organism>
<dbReference type="SUPFAM" id="SSF52540">
    <property type="entry name" value="P-loop containing nucleoside triphosphate hydrolases"/>
    <property type="match status" value="1"/>
</dbReference>
<evidence type="ECO:0000313" key="3">
    <source>
        <dbReference type="Proteomes" id="UP000315724"/>
    </source>
</evidence>
<dbReference type="GO" id="GO:0005525">
    <property type="term" value="F:GTP binding"/>
    <property type="evidence" value="ECO:0007669"/>
    <property type="project" value="InterPro"/>
</dbReference>
<dbReference type="AlphaFoldDB" id="A0A517QJ47"/>
<name>A0A517QJ47_9PLAN</name>
<proteinExistence type="predicted"/>
<sequence>MFGKWFSRQPFDDDEYLKAKNSVLEKAPIPVLWLFGKTGSGKSSVIRELTGVESVEIGSGYRPQTQYSSLYAFPNESEPILKFLDTRGLSEANYDPIEDIVEFEDQAHLMILTVRVMDHALEELLTALKTIRKSAPDRPVILALTALHDAYPGEQHPEVDPFDESRAPLPENINPNLKRSLQQQYKRFEGLFDCAVPLDLTPPHEGFHQPTFGSDRLKRAIVSALPAAYRHQILQMDRILDPLADMIKKKTMPTILGMSGLAATAAAVPAPWVDIPVVMGLQSRLIYKLAKLHGQSIDGRTIAKISGALGGRVAVRMALRESLKFIPWVGMAANAAAAFAMTYATGMAWNWYFTEVSRGHAPTESELREVFQDQFKRAGDLWKVSHQADAEKATE</sequence>
<dbReference type="Pfam" id="PF01926">
    <property type="entry name" value="MMR_HSR1"/>
    <property type="match status" value="1"/>
</dbReference>
<dbReference type="RefSeq" id="WP_145196381.1">
    <property type="nucleotide sequence ID" value="NZ_CP036267.1"/>
</dbReference>
<dbReference type="InterPro" id="IPR027417">
    <property type="entry name" value="P-loop_NTPase"/>
</dbReference>
<dbReference type="OrthoDB" id="417988at2"/>
<reference evidence="2 3" key="1">
    <citation type="submission" date="2019-02" db="EMBL/GenBank/DDBJ databases">
        <title>Deep-cultivation of Planctomycetes and their phenomic and genomic characterization uncovers novel biology.</title>
        <authorList>
            <person name="Wiegand S."/>
            <person name="Jogler M."/>
            <person name="Boedeker C."/>
            <person name="Pinto D."/>
            <person name="Vollmers J."/>
            <person name="Rivas-Marin E."/>
            <person name="Kohn T."/>
            <person name="Peeters S.H."/>
            <person name="Heuer A."/>
            <person name="Rast P."/>
            <person name="Oberbeckmann S."/>
            <person name="Bunk B."/>
            <person name="Jeske O."/>
            <person name="Meyerdierks A."/>
            <person name="Storesund J.E."/>
            <person name="Kallscheuer N."/>
            <person name="Luecker S."/>
            <person name="Lage O.M."/>
            <person name="Pohl T."/>
            <person name="Merkel B.J."/>
            <person name="Hornburger P."/>
            <person name="Mueller R.-W."/>
            <person name="Bruemmer F."/>
            <person name="Labrenz M."/>
            <person name="Spormann A.M."/>
            <person name="Op den Camp H."/>
            <person name="Overmann J."/>
            <person name="Amann R."/>
            <person name="Jetten M.S.M."/>
            <person name="Mascher T."/>
            <person name="Medema M.H."/>
            <person name="Devos D.P."/>
            <person name="Kaster A.-K."/>
            <person name="Ovreas L."/>
            <person name="Rohde M."/>
            <person name="Galperin M.Y."/>
            <person name="Jogler C."/>
        </authorList>
    </citation>
    <scope>NUCLEOTIDE SEQUENCE [LARGE SCALE GENOMIC DNA]</scope>
    <source>
        <strain evidence="2 3">Mal48</strain>
    </source>
</reference>